<reference evidence="5 6" key="1">
    <citation type="submission" date="2020-10" db="EMBL/GenBank/DDBJ databases">
        <title>Sequencing the genomes of 1000 actinobacteria strains.</title>
        <authorList>
            <person name="Klenk H.-P."/>
        </authorList>
    </citation>
    <scope>NUCLEOTIDE SEQUENCE [LARGE SCALE GENOMIC DNA]</scope>
    <source>
        <strain evidence="5 6">DSM 43748</strain>
    </source>
</reference>
<name>A0ABR9KGY1_9ACTN</name>
<keyword evidence="2" id="KW-0812">Transmembrane</keyword>
<comment type="caution">
    <text evidence="1">Lacks conserved residue(s) required for the propagation of feature annotation.</text>
</comment>
<dbReference type="RefSeq" id="WP_192776056.1">
    <property type="nucleotide sequence ID" value="NZ_BAAASY010000014.1"/>
</dbReference>
<evidence type="ECO:0000256" key="3">
    <source>
        <dbReference type="SAM" id="SignalP"/>
    </source>
</evidence>
<sequence>MLIRALLMAVPLALVSTTPAHADEAPVLRMLDDFRTAQRVTSGEGATVAIVSDGVANSRALNGAVKRRLDLVRWPRAKMIAGTAAATMLASSGPRPGSQKATRGLVPDVDLLSVRVEDGMPAVGRPGVWLDDRQSLLFLSSGIRWAANHGADVIWTFYAWQPGDKGLEEAVEYAVGKGAVVVQGAQVVTKDWPGGRDGVSDPAALPGVIGVGTVNLNGNRLEEYSPKNRTILVSAPGMAVPATGPRGEPYSVSGSMAAASWVVAAAAMIKAKYPKLSPALVVQALATSARRPDQPRQSDDIETAAWRSAAEPASYDTSIGFGLVNAAGALKVAGRLAAMRPGADAVAPGSRFGGAPVQKIKAVRHDKAMLTGYAGAIAGGGLLLSLASVVIVRGRRSHYVDIDVHARERVEYPRIS</sequence>
<feature type="transmembrane region" description="Helical" evidence="2">
    <location>
        <begin position="370"/>
        <end position="392"/>
    </location>
</feature>
<dbReference type="InterPro" id="IPR000209">
    <property type="entry name" value="Peptidase_S8/S53_dom"/>
</dbReference>
<evidence type="ECO:0000256" key="2">
    <source>
        <dbReference type="SAM" id="Phobius"/>
    </source>
</evidence>
<keyword evidence="2" id="KW-1133">Transmembrane helix</keyword>
<gene>
    <name evidence="5" type="ORF">H4W81_003854</name>
</gene>
<evidence type="ECO:0000259" key="4">
    <source>
        <dbReference type="Pfam" id="PF00082"/>
    </source>
</evidence>
<protein>
    <recommendedName>
        <fullName evidence="4">Peptidase S8/S53 domain-containing protein</fullName>
    </recommendedName>
</protein>
<keyword evidence="3" id="KW-0732">Signal</keyword>
<dbReference type="PROSITE" id="PS51892">
    <property type="entry name" value="SUBTILASE"/>
    <property type="match status" value="1"/>
</dbReference>
<keyword evidence="6" id="KW-1185">Reference proteome</keyword>
<dbReference type="SUPFAM" id="SSF52743">
    <property type="entry name" value="Subtilisin-like"/>
    <property type="match status" value="1"/>
</dbReference>
<accession>A0ABR9KGY1</accession>
<feature type="signal peptide" evidence="3">
    <location>
        <begin position="1"/>
        <end position="22"/>
    </location>
</feature>
<organism evidence="5 6">
    <name type="scientific">Nonomuraea africana</name>
    <dbReference type="NCBI Taxonomy" id="46171"/>
    <lineage>
        <taxon>Bacteria</taxon>
        <taxon>Bacillati</taxon>
        <taxon>Actinomycetota</taxon>
        <taxon>Actinomycetes</taxon>
        <taxon>Streptosporangiales</taxon>
        <taxon>Streptosporangiaceae</taxon>
        <taxon>Nonomuraea</taxon>
    </lineage>
</organism>
<dbReference type="Gene3D" id="3.40.50.200">
    <property type="entry name" value="Peptidase S8/S53 domain"/>
    <property type="match status" value="1"/>
</dbReference>
<evidence type="ECO:0000313" key="5">
    <source>
        <dbReference type="EMBL" id="MBE1561075.1"/>
    </source>
</evidence>
<proteinExistence type="inferred from homology"/>
<dbReference type="InterPro" id="IPR036852">
    <property type="entry name" value="Peptidase_S8/S53_dom_sf"/>
</dbReference>
<feature type="domain" description="Peptidase S8/S53" evidence="4">
    <location>
        <begin position="80"/>
        <end position="297"/>
    </location>
</feature>
<dbReference type="Pfam" id="PF00082">
    <property type="entry name" value="Peptidase_S8"/>
    <property type="match status" value="1"/>
</dbReference>
<comment type="caution">
    <text evidence="5">The sequence shown here is derived from an EMBL/GenBank/DDBJ whole genome shotgun (WGS) entry which is preliminary data.</text>
</comment>
<evidence type="ECO:0000256" key="1">
    <source>
        <dbReference type="PROSITE-ProRule" id="PRU01240"/>
    </source>
</evidence>
<keyword evidence="2" id="KW-0472">Membrane</keyword>
<feature type="chain" id="PRO_5046658072" description="Peptidase S8/S53 domain-containing protein" evidence="3">
    <location>
        <begin position="23"/>
        <end position="416"/>
    </location>
</feature>
<dbReference type="Proteomes" id="UP000661607">
    <property type="component" value="Unassembled WGS sequence"/>
</dbReference>
<comment type="similarity">
    <text evidence="1">Belongs to the peptidase S8 family.</text>
</comment>
<dbReference type="EMBL" id="JADBEF010000001">
    <property type="protein sequence ID" value="MBE1561075.1"/>
    <property type="molecule type" value="Genomic_DNA"/>
</dbReference>
<evidence type="ECO:0000313" key="6">
    <source>
        <dbReference type="Proteomes" id="UP000661607"/>
    </source>
</evidence>